<proteinExistence type="predicted"/>
<reference evidence="2 3" key="1">
    <citation type="submission" date="2015-09" db="EMBL/GenBank/DDBJ databases">
        <title>Draft genome of the parasitic nematode Teladorsagia circumcincta isolate WARC Sus (inbred).</title>
        <authorList>
            <person name="Mitreva M."/>
        </authorList>
    </citation>
    <scope>NUCLEOTIDE SEQUENCE [LARGE SCALE GENOMIC DNA]</scope>
    <source>
        <strain evidence="2 3">S</strain>
    </source>
</reference>
<keyword evidence="1" id="KW-0472">Membrane</keyword>
<protein>
    <submittedName>
        <fullName evidence="2">Uncharacterized protein</fullName>
    </submittedName>
</protein>
<evidence type="ECO:0000313" key="2">
    <source>
        <dbReference type="EMBL" id="PIO71534.1"/>
    </source>
</evidence>
<evidence type="ECO:0000256" key="1">
    <source>
        <dbReference type="SAM" id="Phobius"/>
    </source>
</evidence>
<sequence length="107" mass="12639">MWRSRICSRIFTTGKGTSEEEVLLICSQASIRLFHTFINSICFSFLILCFVRLFLEWLNVYNIIFMLHNGFLYFLCFITTNLPWGVSQEAHCERVRTTWFSVPTVIL</sequence>
<organism evidence="2 3">
    <name type="scientific">Teladorsagia circumcincta</name>
    <name type="common">Brown stomach worm</name>
    <name type="synonym">Ostertagia circumcincta</name>
    <dbReference type="NCBI Taxonomy" id="45464"/>
    <lineage>
        <taxon>Eukaryota</taxon>
        <taxon>Metazoa</taxon>
        <taxon>Ecdysozoa</taxon>
        <taxon>Nematoda</taxon>
        <taxon>Chromadorea</taxon>
        <taxon>Rhabditida</taxon>
        <taxon>Rhabditina</taxon>
        <taxon>Rhabditomorpha</taxon>
        <taxon>Strongyloidea</taxon>
        <taxon>Trichostrongylidae</taxon>
        <taxon>Teladorsagia</taxon>
    </lineage>
</organism>
<dbReference type="AlphaFoldDB" id="A0A2G9UMP9"/>
<dbReference type="EMBL" id="KZ345923">
    <property type="protein sequence ID" value="PIO71534.1"/>
    <property type="molecule type" value="Genomic_DNA"/>
</dbReference>
<dbReference type="Proteomes" id="UP000230423">
    <property type="component" value="Unassembled WGS sequence"/>
</dbReference>
<accession>A0A2G9UMP9</accession>
<keyword evidence="1" id="KW-0812">Transmembrane</keyword>
<feature type="transmembrane region" description="Helical" evidence="1">
    <location>
        <begin position="33"/>
        <end position="55"/>
    </location>
</feature>
<keyword evidence="3" id="KW-1185">Reference proteome</keyword>
<feature type="transmembrane region" description="Helical" evidence="1">
    <location>
        <begin position="61"/>
        <end position="84"/>
    </location>
</feature>
<evidence type="ECO:0000313" key="3">
    <source>
        <dbReference type="Proteomes" id="UP000230423"/>
    </source>
</evidence>
<gene>
    <name evidence="2" type="ORF">TELCIR_06562</name>
</gene>
<name>A0A2G9UMP9_TELCI</name>
<keyword evidence="1" id="KW-1133">Transmembrane helix</keyword>